<dbReference type="OrthoDB" id="1376305at2"/>
<keyword evidence="1" id="KW-1133">Transmembrane helix</keyword>
<organism evidence="2 3">
    <name type="scientific">Suttonella ornithocola</name>
    <dbReference type="NCBI Taxonomy" id="279832"/>
    <lineage>
        <taxon>Bacteria</taxon>
        <taxon>Pseudomonadati</taxon>
        <taxon>Pseudomonadota</taxon>
        <taxon>Gammaproteobacteria</taxon>
        <taxon>Cardiobacteriales</taxon>
        <taxon>Cardiobacteriaceae</taxon>
        <taxon>Suttonella</taxon>
    </lineage>
</organism>
<keyword evidence="1" id="KW-0472">Membrane</keyword>
<dbReference type="Proteomes" id="UP000254601">
    <property type="component" value="Unassembled WGS sequence"/>
</dbReference>
<dbReference type="AlphaFoldDB" id="A0A380N243"/>
<accession>A0A380N243</accession>
<evidence type="ECO:0000313" key="2">
    <source>
        <dbReference type="EMBL" id="SUO97837.1"/>
    </source>
</evidence>
<evidence type="ECO:0000313" key="3">
    <source>
        <dbReference type="Proteomes" id="UP000254601"/>
    </source>
</evidence>
<name>A0A380N243_9GAMM</name>
<feature type="transmembrane region" description="Helical" evidence="1">
    <location>
        <begin position="54"/>
        <end position="76"/>
    </location>
</feature>
<reference evidence="2 3" key="1">
    <citation type="submission" date="2018-06" db="EMBL/GenBank/DDBJ databases">
        <authorList>
            <consortium name="Pathogen Informatics"/>
            <person name="Doyle S."/>
        </authorList>
    </citation>
    <scope>NUCLEOTIDE SEQUENCE [LARGE SCALE GENOMIC DNA]</scope>
    <source>
        <strain evidence="2 3">NCTC13337</strain>
    </source>
</reference>
<gene>
    <name evidence="2" type="ORF">NCTC13337_02645</name>
</gene>
<evidence type="ECO:0000256" key="1">
    <source>
        <dbReference type="SAM" id="Phobius"/>
    </source>
</evidence>
<dbReference type="EMBL" id="UHIC01000001">
    <property type="protein sequence ID" value="SUO97837.1"/>
    <property type="molecule type" value="Genomic_DNA"/>
</dbReference>
<protein>
    <submittedName>
        <fullName evidence="2">Uncharacterized protein</fullName>
    </submittedName>
</protein>
<dbReference type="RefSeq" id="WP_072576552.1">
    <property type="nucleotide sequence ID" value="NZ_LWHB01000083.1"/>
</dbReference>
<proteinExistence type="predicted"/>
<sequence length="79" mass="9029">MAHFFMFLLGLLFLAGAIFLVLWVKRREFYRRNEAGVEEFGDFKQMASARTLEFLAYWVASILAVMGIASIGMVLADIF</sequence>
<keyword evidence="3" id="KW-1185">Reference proteome</keyword>
<feature type="transmembrane region" description="Helical" evidence="1">
    <location>
        <begin position="6"/>
        <end position="24"/>
    </location>
</feature>
<keyword evidence="1" id="KW-0812">Transmembrane</keyword>